<sequence>MDLSKLAFVFPGQGSQFVGMGAQLCEESSVAKAIFSQADEALGFSLSHLCYEGPEEELRLTVNTQPAILTMSVAVLKVLQEKCPDLKPDFVAGHSLGEYSALVAAGAISFTDAVKTVRARGQYMEQAVPAGQGAMAAVLNMDRQKLRGICEQVTEAGYPVQLANMNCPGQIVISGSAEGVEKAGVLAKEAGAKRVMPLNVSGPFHSSLMQPAAELLQAVLADIEINDANVPVVTNVAARPVTNSSEIATSLVEQVSSPVLWEDSVAWMIEQGVTTFIEIGPGKVLAGLVKKIAPKEANIKIFSLQDMDSLTEFVGGGEAC</sequence>
<gene>
    <name evidence="7" type="primary">fabD</name>
    <name evidence="7" type="ORF">BRLA_c033440</name>
</gene>
<dbReference type="Gene3D" id="3.30.70.250">
    <property type="entry name" value="Malonyl-CoA ACP transacylase, ACP-binding"/>
    <property type="match status" value="1"/>
</dbReference>
<dbReference type="EMBL" id="CP007806">
    <property type="protein sequence ID" value="AIG27656.1"/>
    <property type="molecule type" value="Genomic_DNA"/>
</dbReference>
<evidence type="ECO:0000256" key="2">
    <source>
        <dbReference type="ARBA" id="ARBA00023315"/>
    </source>
</evidence>
<dbReference type="PANTHER" id="PTHR42681:SF1">
    <property type="entry name" value="MALONYL-COA-ACYL CARRIER PROTEIN TRANSACYLASE, MITOCHONDRIAL"/>
    <property type="match status" value="1"/>
</dbReference>
<dbReference type="InterPro" id="IPR024925">
    <property type="entry name" value="Malonyl_CoA-ACP_transAc"/>
</dbReference>
<evidence type="ECO:0000313" key="8">
    <source>
        <dbReference type="Proteomes" id="UP000005850"/>
    </source>
</evidence>
<accession>A0A075R8D2</accession>
<proteinExistence type="inferred from homology"/>
<feature type="domain" description="Malonyl-CoA:ACP transacylase (MAT)" evidence="6">
    <location>
        <begin position="9"/>
        <end position="309"/>
    </location>
</feature>
<dbReference type="InterPro" id="IPR016036">
    <property type="entry name" value="Malonyl_transacylase_ACP-bd"/>
</dbReference>
<comment type="similarity">
    <text evidence="4">Belongs to the fabD family.</text>
</comment>
<dbReference type="KEGG" id="blr:BRLA_c033440"/>
<dbReference type="STRING" id="1042163.BRLA_c033440"/>
<evidence type="ECO:0000256" key="4">
    <source>
        <dbReference type="PIRNR" id="PIRNR000446"/>
    </source>
</evidence>
<protein>
    <recommendedName>
        <fullName evidence="4">Malonyl CoA-acyl carrier protein transacylase</fullName>
        <ecNumber evidence="4">2.3.1.39</ecNumber>
    </recommendedName>
</protein>
<evidence type="ECO:0000313" key="7">
    <source>
        <dbReference type="EMBL" id="AIG27656.1"/>
    </source>
</evidence>
<dbReference type="PANTHER" id="PTHR42681">
    <property type="entry name" value="MALONYL-COA-ACYL CARRIER PROTEIN TRANSACYLASE, MITOCHONDRIAL"/>
    <property type="match status" value="1"/>
</dbReference>
<reference evidence="7 8" key="1">
    <citation type="journal article" date="2011" name="J. Bacteriol.">
        <title>Genome sequence of Brevibacillus laterosporus LMG 15441, a pathogen of invertebrates.</title>
        <authorList>
            <person name="Djukic M."/>
            <person name="Poehlein A."/>
            <person name="Thurmer A."/>
            <person name="Daniel R."/>
        </authorList>
    </citation>
    <scope>NUCLEOTIDE SEQUENCE [LARGE SCALE GENOMIC DNA]</scope>
    <source>
        <strain evidence="7 8">LMG 15441</strain>
    </source>
</reference>
<feature type="active site" evidence="5">
    <location>
        <position position="95"/>
    </location>
</feature>
<dbReference type="Pfam" id="PF00698">
    <property type="entry name" value="Acyl_transf_1"/>
    <property type="match status" value="1"/>
</dbReference>
<dbReference type="SUPFAM" id="SSF52151">
    <property type="entry name" value="FabD/lysophospholipase-like"/>
    <property type="match status" value="1"/>
</dbReference>
<evidence type="ECO:0000256" key="5">
    <source>
        <dbReference type="PIRSR" id="PIRSR000446-1"/>
    </source>
</evidence>
<keyword evidence="2 4" id="KW-0012">Acyltransferase</keyword>
<dbReference type="HOGENOM" id="CLU_030558_0_1_9"/>
<dbReference type="InterPro" id="IPR014043">
    <property type="entry name" value="Acyl_transferase_dom"/>
</dbReference>
<dbReference type="GO" id="GO:0006633">
    <property type="term" value="P:fatty acid biosynthetic process"/>
    <property type="evidence" value="ECO:0007669"/>
    <property type="project" value="TreeGrafter"/>
</dbReference>
<dbReference type="PIRSF" id="PIRSF000446">
    <property type="entry name" value="Mct"/>
    <property type="match status" value="1"/>
</dbReference>
<dbReference type="InterPro" id="IPR050858">
    <property type="entry name" value="Mal-CoA-ACP_Trans/PKS_FabD"/>
</dbReference>
<dbReference type="NCBIfam" id="TIGR00128">
    <property type="entry name" value="fabD"/>
    <property type="match status" value="1"/>
</dbReference>
<dbReference type="InterPro" id="IPR004410">
    <property type="entry name" value="Malonyl_CoA-ACP_transAc_FabD"/>
</dbReference>
<dbReference type="SUPFAM" id="SSF55048">
    <property type="entry name" value="Probable ACP-binding domain of malonyl-CoA ACP transacylase"/>
    <property type="match status" value="1"/>
</dbReference>
<comment type="catalytic activity">
    <reaction evidence="3 4">
        <text>holo-[ACP] + malonyl-CoA = malonyl-[ACP] + CoA</text>
        <dbReference type="Rhea" id="RHEA:41792"/>
        <dbReference type="Rhea" id="RHEA-COMP:9623"/>
        <dbReference type="Rhea" id="RHEA-COMP:9685"/>
        <dbReference type="ChEBI" id="CHEBI:57287"/>
        <dbReference type="ChEBI" id="CHEBI:57384"/>
        <dbReference type="ChEBI" id="CHEBI:64479"/>
        <dbReference type="ChEBI" id="CHEBI:78449"/>
        <dbReference type="EC" id="2.3.1.39"/>
    </reaction>
</comment>
<name>A0A075R8D2_BRELA</name>
<dbReference type="Proteomes" id="UP000005850">
    <property type="component" value="Chromosome"/>
</dbReference>
<keyword evidence="1 4" id="KW-0808">Transferase</keyword>
<evidence type="ECO:0000256" key="3">
    <source>
        <dbReference type="ARBA" id="ARBA00048462"/>
    </source>
</evidence>
<dbReference type="InterPro" id="IPR001227">
    <property type="entry name" value="Ac_transferase_dom_sf"/>
</dbReference>
<dbReference type="GO" id="GO:0005829">
    <property type="term" value="C:cytosol"/>
    <property type="evidence" value="ECO:0007669"/>
    <property type="project" value="TreeGrafter"/>
</dbReference>
<evidence type="ECO:0000259" key="6">
    <source>
        <dbReference type="SMART" id="SM00827"/>
    </source>
</evidence>
<organism evidence="7 8">
    <name type="scientific">Brevibacillus laterosporus LMG 15441</name>
    <dbReference type="NCBI Taxonomy" id="1042163"/>
    <lineage>
        <taxon>Bacteria</taxon>
        <taxon>Bacillati</taxon>
        <taxon>Bacillota</taxon>
        <taxon>Bacilli</taxon>
        <taxon>Bacillales</taxon>
        <taxon>Paenibacillaceae</taxon>
        <taxon>Brevibacillus</taxon>
    </lineage>
</organism>
<dbReference type="SMART" id="SM00827">
    <property type="entry name" value="PKS_AT"/>
    <property type="match status" value="1"/>
</dbReference>
<dbReference type="eggNOG" id="COG0331">
    <property type="taxonomic scope" value="Bacteria"/>
</dbReference>
<dbReference type="InterPro" id="IPR016035">
    <property type="entry name" value="Acyl_Trfase/lysoPLipase"/>
</dbReference>
<dbReference type="FunFam" id="3.30.70.250:FF:000001">
    <property type="entry name" value="Malonyl CoA-acyl carrier protein transacylase"/>
    <property type="match status" value="1"/>
</dbReference>
<dbReference type="AlphaFoldDB" id="A0A075R8D2"/>
<dbReference type="GO" id="GO:0004314">
    <property type="term" value="F:[acyl-carrier-protein] S-malonyltransferase activity"/>
    <property type="evidence" value="ECO:0007669"/>
    <property type="project" value="UniProtKB-EC"/>
</dbReference>
<feature type="active site" evidence="5">
    <location>
        <position position="205"/>
    </location>
</feature>
<keyword evidence="8" id="KW-1185">Reference proteome</keyword>
<dbReference type="Gene3D" id="3.40.366.10">
    <property type="entry name" value="Malonyl-Coenzyme A Acyl Carrier Protein, domain 2"/>
    <property type="match status" value="1"/>
</dbReference>
<dbReference type="EC" id="2.3.1.39" evidence="4"/>
<evidence type="ECO:0000256" key="1">
    <source>
        <dbReference type="ARBA" id="ARBA00022679"/>
    </source>
</evidence>